<keyword evidence="5 6" id="KW-0472">Membrane</keyword>
<feature type="transmembrane region" description="Helical" evidence="6">
    <location>
        <begin position="197"/>
        <end position="217"/>
    </location>
</feature>
<accession>A0A9P3ESN4</accession>
<dbReference type="GO" id="GO:0016020">
    <property type="term" value="C:membrane"/>
    <property type="evidence" value="ECO:0007669"/>
    <property type="project" value="UniProtKB-SubCell"/>
</dbReference>
<feature type="transmembrane region" description="Helical" evidence="6">
    <location>
        <begin position="73"/>
        <end position="92"/>
    </location>
</feature>
<comment type="caution">
    <text evidence="7">The sequence shown here is derived from an EMBL/GenBank/DDBJ whole genome shotgun (WGS) entry which is preliminary data.</text>
</comment>
<dbReference type="Proteomes" id="UP001043456">
    <property type="component" value="Unassembled WGS sequence"/>
</dbReference>
<evidence type="ECO:0008006" key="9">
    <source>
        <dbReference type="Google" id="ProtNLM"/>
    </source>
</evidence>
<comment type="similarity">
    <text evidence="2">Belongs to the paxB family.</text>
</comment>
<dbReference type="GO" id="GO:0016829">
    <property type="term" value="F:lyase activity"/>
    <property type="evidence" value="ECO:0007669"/>
    <property type="project" value="InterPro"/>
</dbReference>
<evidence type="ECO:0000256" key="1">
    <source>
        <dbReference type="ARBA" id="ARBA00004141"/>
    </source>
</evidence>
<keyword evidence="4 6" id="KW-1133">Transmembrane helix</keyword>
<dbReference type="AlphaFoldDB" id="A0A9P3ESN4"/>
<keyword evidence="3 6" id="KW-0812">Transmembrane</keyword>
<evidence type="ECO:0000256" key="3">
    <source>
        <dbReference type="ARBA" id="ARBA00022692"/>
    </source>
</evidence>
<dbReference type="InterPro" id="IPR039020">
    <property type="entry name" value="PaxB-like"/>
</dbReference>
<dbReference type="GeneID" id="67003894"/>
<feature type="transmembrane region" description="Helical" evidence="6">
    <location>
        <begin position="229"/>
        <end position="251"/>
    </location>
</feature>
<feature type="transmembrane region" description="Helical" evidence="6">
    <location>
        <begin position="139"/>
        <end position="158"/>
    </location>
</feature>
<protein>
    <recommendedName>
        <fullName evidence="9">Integral membrane protein</fullName>
    </recommendedName>
</protein>
<evidence type="ECO:0000256" key="5">
    <source>
        <dbReference type="ARBA" id="ARBA00023136"/>
    </source>
</evidence>
<evidence type="ECO:0000256" key="2">
    <source>
        <dbReference type="ARBA" id="ARBA00006757"/>
    </source>
</evidence>
<keyword evidence="8" id="KW-1185">Reference proteome</keyword>
<gene>
    <name evidence="7" type="ORF">Asppvi_005282</name>
</gene>
<name>A0A9P3ESN4_9EURO</name>
<reference evidence="7 8" key="1">
    <citation type="submission" date="2018-10" db="EMBL/GenBank/DDBJ databases">
        <title>Pan-genome distribution and transcriptional activeness of fungal secondary metabolism genes in Aspergillus section Fumigati.</title>
        <authorList>
            <person name="Takahashi H."/>
            <person name="Umemura M."/>
            <person name="Ninomiya A."/>
            <person name="Kusuya Y."/>
            <person name="Urayama S."/>
            <person name="Shimizu M."/>
            <person name="Watanabe A."/>
            <person name="Kamei K."/>
            <person name="Yaguchi T."/>
            <person name="Hagiwara D."/>
        </authorList>
    </citation>
    <scope>NUCLEOTIDE SEQUENCE [LARGE SCALE GENOMIC DNA]</scope>
    <source>
        <strain evidence="7 8">IFM 55266</strain>
    </source>
</reference>
<sequence length="264" mass="29956">MTPAVDRIDLVQTTSLSQETIDINMDGFDFDTAPAEFQKVRWVVETPFIISGVGWTMNYCFTIRKAYQDRMSGVSLIALSNNLAWEIAFALINLPPNPFPRAIFPLWLSINAFVLYATLKFERESGSHSPFMRRHLPSIVLISVLGLLSGHLAFSSHVGPLAALYWGGMLCQVTLSASALGLLLQRGHTRGMSYKMWLTRFVASGVTVPGLFVRAAYWPAKWHWVDNVLMYWLVGAFYCLDITYGVCLWYFRRVERRSTRVKQG</sequence>
<dbReference type="PANTHER" id="PTHR42038:SF3">
    <property type="entry name" value="INTEGRAL MEMBRANE PROTEIN (AFU_ORTHOLOGUE AFUA_5G14600)"/>
    <property type="match status" value="1"/>
</dbReference>
<dbReference type="OrthoDB" id="5294024at2759"/>
<evidence type="ECO:0000313" key="8">
    <source>
        <dbReference type="Proteomes" id="UP001043456"/>
    </source>
</evidence>
<dbReference type="PANTHER" id="PTHR42038">
    <property type="match status" value="1"/>
</dbReference>
<feature type="transmembrane region" description="Helical" evidence="6">
    <location>
        <begin position="98"/>
        <end position="119"/>
    </location>
</feature>
<dbReference type="EMBL" id="BHVY01000003">
    <property type="protein sequence ID" value="GIJ86394.1"/>
    <property type="molecule type" value="Genomic_DNA"/>
</dbReference>
<dbReference type="RefSeq" id="XP_043157141.1">
    <property type="nucleotide sequence ID" value="XM_043301206.1"/>
</dbReference>
<proteinExistence type="inferred from homology"/>
<evidence type="ECO:0000256" key="4">
    <source>
        <dbReference type="ARBA" id="ARBA00022989"/>
    </source>
</evidence>
<dbReference type="Pfam" id="PF25129">
    <property type="entry name" value="Pyr4-TMTC"/>
    <property type="match status" value="1"/>
</dbReference>
<feature type="transmembrane region" description="Helical" evidence="6">
    <location>
        <begin position="164"/>
        <end position="185"/>
    </location>
</feature>
<evidence type="ECO:0000313" key="7">
    <source>
        <dbReference type="EMBL" id="GIJ86394.1"/>
    </source>
</evidence>
<evidence type="ECO:0000256" key="6">
    <source>
        <dbReference type="SAM" id="Phobius"/>
    </source>
</evidence>
<organism evidence="7 8">
    <name type="scientific">Aspergillus pseudoviridinutans</name>
    <dbReference type="NCBI Taxonomy" id="1517512"/>
    <lineage>
        <taxon>Eukaryota</taxon>
        <taxon>Fungi</taxon>
        <taxon>Dikarya</taxon>
        <taxon>Ascomycota</taxon>
        <taxon>Pezizomycotina</taxon>
        <taxon>Eurotiomycetes</taxon>
        <taxon>Eurotiomycetidae</taxon>
        <taxon>Eurotiales</taxon>
        <taxon>Aspergillaceae</taxon>
        <taxon>Aspergillus</taxon>
        <taxon>Aspergillus subgen. Fumigati</taxon>
    </lineage>
</organism>
<comment type="subcellular location">
    <subcellularLocation>
        <location evidence="1">Membrane</location>
        <topology evidence="1">Multi-pass membrane protein</topology>
    </subcellularLocation>
</comment>